<dbReference type="OrthoDB" id="1858881at2759"/>
<comment type="caution">
    <text evidence="1">The sequence shown here is derived from an EMBL/GenBank/DDBJ whole genome shotgun (WGS) entry which is preliminary data.</text>
</comment>
<accession>A0A9R1VPD7</accession>
<evidence type="ECO:0000313" key="2">
    <source>
        <dbReference type="Proteomes" id="UP000235145"/>
    </source>
</evidence>
<proteinExistence type="predicted"/>
<sequence length="166" mass="19287">MHKSFVCVYELSSSCTIYTITTQTSILKEMGSLMAGWDSPLRDLESARNRSLTKEDISAFWRLKKIEEEELFFLKASYRLSKEDNKKVVSQGSEPHPTSLDVNEEENMEPLLKKHGWWISSKWAFLNEPPKISWKASYNYVAQFHVARKHIDHDFNLSQVTDGIRA</sequence>
<organism evidence="1 2">
    <name type="scientific">Lactuca sativa</name>
    <name type="common">Garden lettuce</name>
    <dbReference type="NCBI Taxonomy" id="4236"/>
    <lineage>
        <taxon>Eukaryota</taxon>
        <taxon>Viridiplantae</taxon>
        <taxon>Streptophyta</taxon>
        <taxon>Embryophyta</taxon>
        <taxon>Tracheophyta</taxon>
        <taxon>Spermatophyta</taxon>
        <taxon>Magnoliopsida</taxon>
        <taxon>eudicotyledons</taxon>
        <taxon>Gunneridae</taxon>
        <taxon>Pentapetalae</taxon>
        <taxon>asterids</taxon>
        <taxon>campanulids</taxon>
        <taxon>Asterales</taxon>
        <taxon>Asteraceae</taxon>
        <taxon>Cichorioideae</taxon>
        <taxon>Cichorieae</taxon>
        <taxon>Lactucinae</taxon>
        <taxon>Lactuca</taxon>
    </lineage>
</organism>
<dbReference type="AlphaFoldDB" id="A0A9R1VPD7"/>
<dbReference type="PANTHER" id="PTHR33872">
    <property type="entry name" value="DNA POLYMERASE EPSILON CATALYTIC SUBUNIT A"/>
    <property type="match status" value="1"/>
</dbReference>
<dbReference type="EMBL" id="NBSK02000004">
    <property type="protein sequence ID" value="KAJ0209683.1"/>
    <property type="molecule type" value="Genomic_DNA"/>
</dbReference>
<evidence type="ECO:0000313" key="1">
    <source>
        <dbReference type="EMBL" id="KAJ0209683.1"/>
    </source>
</evidence>
<reference evidence="1 2" key="1">
    <citation type="journal article" date="2017" name="Nat. Commun.">
        <title>Genome assembly with in vitro proximity ligation data and whole-genome triplication in lettuce.</title>
        <authorList>
            <person name="Reyes-Chin-Wo S."/>
            <person name="Wang Z."/>
            <person name="Yang X."/>
            <person name="Kozik A."/>
            <person name="Arikit S."/>
            <person name="Song C."/>
            <person name="Xia L."/>
            <person name="Froenicke L."/>
            <person name="Lavelle D.O."/>
            <person name="Truco M.J."/>
            <person name="Xia R."/>
            <person name="Zhu S."/>
            <person name="Xu C."/>
            <person name="Xu H."/>
            <person name="Xu X."/>
            <person name="Cox K."/>
            <person name="Korf I."/>
            <person name="Meyers B.C."/>
            <person name="Michelmore R.W."/>
        </authorList>
    </citation>
    <scope>NUCLEOTIDE SEQUENCE [LARGE SCALE GENOMIC DNA]</scope>
    <source>
        <strain evidence="2">cv. Salinas</strain>
        <tissue evidence="1">Seedlings</tissue>
    </source>
</reference>
<dbReference type="Proteomes" id="UP000235145">
    <property type="component" value="Unassembled WGS sequence"/>
</dbReference>
<name>A0A9R1VPD7_LACSA</name>
<protein>
    <submittedName>
        <fullName evidence="1">Uncharacterized protein</fullName>
    </submittedName>
</protein>
<gene>
    <name evidence="1" type="ORF">LSAT_V11C400203190</name>
</gene>
<keyword evidence="2" id="KW-1185">Reference proteome</keyword>
<dbReference type="PANTHER" id="PTHR33872:SF11">
    <property type="match status" value="1"/>
</dbReference>